<feature type="transmembrane region" description="Helical" evidence="2">
    <location>
        <begin position="51"/>
        <end position="70"/>
    </location>
</feature>
<evidence type="ECO:0000259" key="3">
    <source>
        <dbReference type="Pfam" id="PF00487"/>
    </source>
</evidence>
<dbReference type="Proteomes" id="UP001527099">
    <property type="component" value="Unassembled WGS sequence"/>
</dbReference>
<reference evidence="4 5" key="1">
    <citation type="submission" date="2022-05" db="EMBL/GenBank/DDBJ databases">
        <title>Genome Sequencing of Bee-Associated Microbes.</title>
        <authorList>
            <person name="Dunlap C."/>
        </authorList>
    </citation>
    <scope>NUCLEOTIDE SEQUENCE [LARGE SCALE GENOMIC DNA]</scope>
    <source>
        <strain evidence="4 5">NRRL B-14421</strain>
    </source>
</reference>
<keyword evidence="5" id="KW-1185">Reference proteome</keyword>
<organism evidence="4 5">
    <name type="scientific">Paenibacillus alginolyticus</name>
    <dbReference type="NCBI Taxonomy" id="59839"/>
    <lineage>
        <taxon>Bacteria</taxon>
        <taxon>Bacillati</taxon>
        <taxon>Bacillota</taxon>
        <taxon>Bacilli</taxon>
        <taxon>Bacillales</taxon>
        <taxon>Paenibacillaceae</taxon>
        <taxon>Paenibacillus</taxon>
    </lineage>
</organism>
<feature type="compositionally biased region" description="Basic and acidic residues" evidence="1">
    <location>
        <begin position="1"/>
        <end position="10"/>
    </location>
</feature>
<feature type="region of interest" description="Disordered" evidence="1">
    <location>
        <begin position="1"/>
        <end position="23"/>
    </location>
</feature>
<feature type="transmembrane region" description="Helical" evidence="2">
    <location>
        <begin position="76"/>
        <end position="92"/>
    </location>
</feature>
<proteinExistence type="predicted"/>
<evidence type="ECO:0000256" key="1">
    <source>
        <dbReference type="SAM" id="MobiDB-lite"/>
    </source>
</evidence>
<name>A0ABT4GK84_9BACL</name>
<sequence>MSATNYKRDYSLTGPENQRAQDKGLASADWYKCPIPRQTMKELMKRKDWPGIRDTLLWLVMLAGAGYLAYLSWGTWWAIPAFFFYGTLYMTPGDSRWHETAHGTPFKTPWINELMNQVSAFMILRAPTPWRWSHSRHHTDTIIVGRDAEIFAPRPPVYRDILREIFRLFGAPIDVWKHIMHCFGKMHPTEKDFVPETEWRRCFLESRITVLIYVGIVVWCISVDSILPAMFIGLPSFYGNFINVLEALSQHVGLHEDVLDHRLNTRTIYMNPFMRFIYWNMNYHIEHHMFPMVPYHALPALHKEMKHDCPEPYRNLFSALCVVIPALWKMRKDPGYTTVRPLPPTANPFKYGPHPYGTVQWPGDPRKGLQAHAARGAFTNGANQRTL</sequence>
<gene>
    <name evidence="4" type="ORF">M5X19_27495</name>
</gene>
<dbReference type="InterPro" id="IPR005804">
    <property type="entry name" value="FA_desaturase_dom"/>
</dbReference>
<evidence type="ECO:0000313" key="4">
    <source>
        <dbReference type="EMBL" id="MCY9696620.1"/>
    </source>
</evidence>
<dbReference type="GO" id="GO:0016491">
    <property type="term" value="F:oxidoreductase activity"/>
    <property type="evidence" value="ECO:0007669"/>
    <property type="project" value="UniProtKB-KW"/>
</dbReference>
<dbReference type="Pfam" id="PF00487">
    <property type="entry name" value="FA_desaturase"/>
    <property type="match status" value="1"/>
</dbReference>
<dbReference type="EMBL" id="JAMDMX010000106">
    <property type="protein sequence ID" value="MCY9696620.1"/>
    <property type="molecule type" value="Genomic_DNA"/>
</dbReference>
<dbReference type="EC" id="1.14.19.-" evidence="4"/>
<keyword evidence="4" id="KW-0560">Oxidoreductase</keyword>
<feature type="domain" description="Fatty acid desaturase" evidence="3">
    <location>
        <begin position="75"/>
        <end position="314"/>
    </location>
</feature>
<comment type="caution">
    <text evidence="4">The sequence shown here is derived from an EMBL/GenBank/DDBJ whole genome shotgun (WGS) entry which is preliminary data.</text>
</comment>
<accession>A0ABT4GK84</accession>
<keyword evidence="2" id="KW-0472">Membrane</keyword>
<feature type="transmembrane region" description="Helical" evidence="2">
    <location>
        <begin position="210"/>
        <end position="234"/>
    </location>
</feature>
<dbReference type="RefSeq" id="WP_064743386.1">
    <property type="nucleotide sequence ID" value="NZ_JAMDMW010000175.1"/>
</dbReference>
<dbReference type="PANTHER" id="PTHR19353:SF19">
    <property type="entry name" value="DELTA(5) FATTY ACID DESATURASE C-RELATED"/>
    <property type="match status" value="1"/>
</dbReference>
<dbReference type="InterPro" id="IPR012171">
    <property type="entry name" value="Fatty_acid_desaturase"/>
</dbReference>
<keyword evidence="2" id="KW-1133">Transmembrane helix</keyword>
<keyword evidence="2" id="KW-0812">Transmembrane</keyword>
<protein>
    <submittedName>
        <fullName evidence="4">Fatty acid desaturase</fullName>
        <ecNumber evidence="4">1.14.19.-</ecNumber>
    </submittedName>
</protein>
<evidence type="ECO:0000313" key="5">
    <source>
        <dbReference type="Proteomes" id="UP001527099"/>
    </source>
</evidence>
<evidence type="ECO:0000256" key="2">
    <source>
        <dbReference type="SAM" id="Phobius"/>
    </source>
</evidence>
<dbReference type="PANTHER" id="PTHR19353">
    <property type="entry name" value="FATTY ACID DESATURASE 2"/>
    <property type="match status" value="1"/>
</dbReference>